<dbReference type="EMBL" id="CP000830">
    <property type="protein sequence ID" value="ABV93273.1"/>
    <property type="molecule type" value="Genomic_DNA"/>
</dbReference>
<dbReference type="KEGG" id="dsh:Dshi_1531"/>
<organism evidence="1 2">
    <name type="scientific">Dinoroseobacter shibae (strain DSM 16493 / NCIMB 14021 / DFL 12)</name>
    <dbReference type="NCBI Taxonomy" id="398580"/>
    <lineage>
        <taxon>Bacteria</taxon>
        <taxon>Pseudomonadati</taxon>
        <taxon>Pseudomonadota</taxon>
        <taxon>Alphaproteobacteria</taxon>
        <taxon>Rhodobacterales</taxon>
        <taxon>Roseobacteraceae</taxon>
        <taxon>Dinoroseobacter</taxon>
    </lineage>
</organism>
<dbReference type="HOGENOM" id="CLU_1675102_0_0_5"/>
<sequence length="157" mass="17210">MRSRRKDPEGSKGDLLSMHDDYEGRLAMGTPANLNGDLKTARVALYLQLSDCQHAVVARNAATEDLLIQSVDFAALNETLLDKFRPEVVVAPLFSEGFDIVDVAEALSFAGFFGELWAVGPDLPNPGLIEREIREFAGHIQFRIISDPRAAQMASGH</sequence>
<dbReference type="Proteomes" id="UP000006833">
    <property type="component" value="Chromosome"/>
</dbReference>
<keyword evidence="2" id="KW-1185">Reference proteome</keyword>
<evidence type="ECO:0000313" key="2">
    <source>
        <dbReference type="Proteomes" id="UP000006833"/>
    </source>
</evidence>
<dbReference type="AlphaFoldDB" id="A8LK74"/>
<evidence type="ECO:0000313" key="1">
    <source>
        <dbReference type="EMBL" id="ABV93273.1"/>
    </source>
</evidence>
<dbReference type="STRING" id="398580.Dshi_1531"/>
<accession>A8LK74</accession>
<reference evidence="2" key="1">
    <citation type="journal article" date="2010" name="ISME J.">
        <title>The complete genome sequence of the algal symbiont Dinoroseobacter shibae: a hitchhiker's guide to life in the sea.</title>
        <authorList>
            <person name="Wagner-Dobler I."/>
            <person name="Ballhausen B."/>
            <person name="Berger M."/>
            <person name="Brinkhoff T."/>
            <person name="Buchholz I."/>
            <person name="Bunk B."/>
            <person name="Cypionka H."/>
            <person name="Daniel R."/>
            <person name="Drepper T."/>
            <person name="Gerdts G."/>
            <person name="Hahnke S."/>
            <person name="Han C."/>
            <person name="Jahn D."/>
            <person name="Kalhoefer D."/>
            <person name="Kiss H."/>
            <person name="Klenk H.P."/>
            <person name="Kyrpides N."/>
            <person name="Liebl W."/>
            <person name="Liesegang H."/>
            <person name="Meincke L."/>
            <person name="Pati A."/>
            <person name="Petersen J."/>
            <person name="Piekarski T."/>
            <person name="Pommerenke C."/>
            <person name="Pradella S."/>
            <person name="Pukall R."/>
            <person name="Rabus R."/>
            <person name="Stackebrandt E."/>
            <person name="Thole S."/>
            <person name="Thompson L."/>
            <person name="Tielen P."/>
            <person name="Tomasch J."/>
            <person name="von Jan M."/>
            <person name="Wanphrut N."/>
            <person name="Wichels A."/>
            <person name="Zech H."/>
            <person name="Simon M."/>
        </authorList>
    </citation>
    <scope>NUCLEOTIDE SEQUENCE [LARGE SCALE GENOMIC DNA]</scope>
    <source>
        <strain evidence="2">DSM 16493 / NCIMB 14021 / DFL 12</strain>
    </source>
</reference>
<protein>
    <submittedName>
        <fullName evidence="1">Uncharacterized protein</fullName>
    </submittedName>
</protein>
<name>A8LK74_DINSH</name>
<gene>
    <name evidence="1" type="ordered locus">Dshi_1531</name>
</gene>
<proteinExistence type="predicted"/>